<feature type="non-terminal residue" evidence="2">
    <location>
        <position position="1"/>
    </location>
</feature>
<accession>A0A6S7JAH7</accession>
<dbReference type="Gene3D" id="1.10.150.20">
    <property type="entry name" value="5' to 3' exonuclease, C-terminal subdomain"/>
    <property type="match status" value="1"/>
</dbReference>
<feature type="region of interest" description="Disordered" evidence="1">
    <location>
        <begin position="302"/>
        <end position="323"/>
    </location>
</feature>
<feature type="compositionally biased region" description="Basic and acidic residues" evidence="1">
    <location>
        <begin position="302"/>
        <end position="311"/>
    </location>
</feature>
<name>A0A6S7JAH7_PARCT</name>
<reference evidence="2" key="1">
    <citation type="submission" date="2020-04" db="EMBL/GenBank/DDBJ databases">
        <authorList>
            <person name="Alioto T."/>
            <person name="Alioto T."/>
            <person name="Gomez Garrido J."/>
        </authorList>
    </citation>
    <scope>NUCLEOTIDE SEQUENCE</scope>
    <source>
        <strain evidence="2">A484AB</strain>
    </source>
</reference>
<dbReference type="EMBL" id="CACRXK020014558">
    <property type="protein sequence ID" value="CAB4027034.1"/>
    <property type="molecule type" value="Genomic_DNA"/>
</dbReference>
<keyword evidence="2" id="KW-0269">Exonuclease</keyword>
<evidence type="ECO:0000256" key="1">
    <source>
        <dbReference type="SAM" id="MobiDB-lite"/>
    </source>
</evidence>
<keyword evidence="2" id="KW-0540">Nuclease</keyword>
<organism evidence="2 3">
    <name type="scientific">Paramuricea clavata</name>
    <name type="common">Red gorgonian</name>
    <name type="synonym">Violescent sea-whip</name>
    <dbReference type="NCBI Taxonomy" id="317549"/>
    <lineage>
        <taxon>Eukaryota</taxon>
        <taxon>Metazoa</taxon>
        <taxon>Cnidaria</taxon>
        <taxon>Anthozoa</taxon>
        <taxon>Octocorallia</taxon>
        <taxon>Malacalcyonacea</taxon>
        <taxon>Plexauridae</taxon>
        <taxon>Paramuricea</taxon>
    </lineage>
</organism>
<proteinExistence type="predicted"/>
<dbReference type="InterPro" id="IPR036279">
    <property type="entry name" value="5-3_exonuclease_C_sf"/>
</dbReference>
<dbReference type="GO" id="GO:0004527">
    <property type="term" value="F:exonuclease activity"/>
    <property type="evidence" value="ECO:0007669"/>
    <property type="project" value="UniProtKB-KW"/>
</dbReference>
<evidence type="ECO:0000313" key="3">
    <source>
        <dbReference type="Proteomes" id="UP001152795"/>
    </source>
</evidence>
<evidence type="ECO:0000313" key="2">
    <source>
        <dbReference type="EMBL" id="CAB4027034.1"/>
    </source>
</evidence>
<gene>
    <name evidence="2" type="ORF">PACLA_8A038955</name>
</gene>
<dbReference type="AlphaFoldDB" id="A0A6S7JAH7"/>
<comment type="caution">
    <text evidence="2">The sequence shown here is derived from an EMBL/GenBank/DDBJ whole genome shotgun (WGS) entry which is preliminary data.</text>
</comment>
<dbReference type="SUPFAM" id="SSF47807">
    <property type="entry name" value="5' to 3' exonuclease, C-terminal subdomain"/>
    <property type="match status" value="1"/>
</dbReference>
<dbReference type="Proteomes" id="UP001152795">
    <property type="component" value="Unassembled WGS sequence"/>
</dbReference>
<keyword evidence="2" id="KW-0378">Hydrolase</keyword>
<sequence>CVYSFGFSTFAAIFKISLVKFSNVCINYPPGCDYLSNVRGIGIHRAFSFVKSGKLFEERKKNHSPAIYEDLFQMALAVFQHQSVFNPTLLTVQPLNPWTEDPGDELFVLDKEFAKEMAAGNICMKSKNKENDFLYLQSISAPDTSAPEVSVPEVPKKGISALTIVDVGTSWFTWTIPCFPDMSVDFVRVKASINDTHVDCLIKKDANIHLGELCCTSYCTISIEKKEYTVLWEFTQPEVGRAHVLHDSINIESDDESNIDVHHSLPLKVLGTCKSVERQSILEEANSYLNEYNRPVFVQLEREPDNAHDSNRPSAMGRKSASMAQSMGTTKTYVNLIIVYYAFQKCMIASVDR</sequence>
<dbReference type="OrthoDB" id="26491at2759"/>
<keyword evidence="3" id="KW-1185">Reference proteome</keyword>
<protein>
    <submittedName>
        <fullName evidence="2">Exonuclease 1</fullName>
    </submittedName>
</protein>